<gene>
    <name evidence="4" type="ORF">EPK99_12630</name>
</gene>
<dbReference type="PROSITE" id="PS50110">
    <property type="entry name" value="RESPONSE_REGULATORY"/>
    <property type="match status" value="1"/>
</dbReference>
<sequence>MSANILTVDDSASIRLTTRVALSNAGYQVTEAVDGVDGIAKLGGGEFDLIVTDLNMPNMDGLTMIRELRKMPAHMGVPVIFLTTESDGEIKQQAKAAGATGWLTKPFDPESLVKIVRKVLGR</sequence>
<evidence type="ECO:0000256" key="1">
    <source>
        <dbReference type="ARBA" id="ARBA00022553"/>
    </source>
</evidence>
<dbReference type="Pfam" id="PF00072">
    <property type="entry name" value="Response_reg"/>
    <property type="match status" value="1"/>
</dbReference>
<dbReference type="PANTHER" id="PTHR44591:SF25">
    <property type="entry name" value="CHEMOTAXIS TWO-COMPONENT RESPONSE REGULATOR"/>
    <property type="match status" value="1"/>
</dbReference>
<feature type="domain" description="Response regulatory" evidence="3">
    <location>
        <begin position="4"/>
        <end position="120"/>
    </location>
</feature>
<dbReference type="EMBL" id="SBIP01000003">
    <property type="protein sequence ID" value="RWX76529.1"/>
    <property type="molecule type" value="Genomic_DNA"/>
</dbReference>
<dbReference type="PANTHER" id="PTHR44591">
    <property type="entry name" value="STRESS RESPONSE REGULATOR PROTEIN 1"/>
    <property type="match status" value="1"/>
</dbReference>
<dbReference type="AlphaFoldDB" id="A0A3S3RI06"/>
<dbReference type="OrthoDB" id="9786548at2"/>
<dbReference type="InterPro" id="IPR001789">
    <property type="entry name" value="Sig_transdc_resp-reg_receiver"/>
</dbReference>
<dbReference type="CDD" id="cd17562">
    <property type="entry name" value="REC_CheY4-like"/>
    <property type="match status" value="1"/>
</dbReference>
<feature type="modified residue" description="4-aspartylphosphate" evidence="2">
    <location>
        <position position="53"/>
    </location>
</feature>
<evidence type="ECO:0000313" key="4">
    <source>
        <dbReference type="EMBL" id="RWX76529.1"/>
    </source>
</evidence>
<comment type="caution">
    <text evidence="4">The sequence shown here is derived from an EMBL/GenBank/DDBJ whole genome shotgun (WGS) entry which is preliminary data.</text>
</comment>
<protein>
    <submittedName>
        <fullName evidence="4">Response regulator</fullName>
    </submittedName>
</protein>
<evidence type="ECO:0000256" key="2">
    <source>
        <dbReference type="PROSITE-ProRule" id="PRU00169"/>
    </source>
</evidence>
<dbReference type="GO" id="GO:0000160">
    <property type="term" value="P:phosphorelay signal transduction system"/>
    <property type="evidence" value="ECO:0007669"/>
    <property type="project" value="InterPro"/>
</dbReference>
<dbReference type="RefSeq" id="WP_128443447.1">
    <property type="nucleotide sequence ID" value="NZ_SBIP01000003.1"/>
</dbReference>
<keyword evidence="1 2" id="KW-0597">Phosphoprotein</keyword>
<dbReference type="InterPro" id="IPR011006">
    <property type="entry name" value="CheY-like_superfamily"/>
</dbReference>
<accession>A0A3S3RI06</accession>
<evidence type="ECO:0000259" key="3">
    <source>
        <dbReference type="PROSITE" id="PS50110"/>
    </source>
</evidence>
<dbReference type="Proteomes" id="UP000287687">
    <property type="component" value="Unassembled WGS sequence"/>
</dbReference>
<organism evidence="4 5">
    <name type="scientific">Neorhizobium lilium</name>
    <dbReference type="NCBI Taxonomy" id="2503024"/>
    <lineage>
        <taxon>Bacteria</taxon>
        <taxon>Pseudomonadati</taxon>
        <taxon>Pseudomonadota</taxon>
        <taxon>Alphaproteobacteria</taxon>
        <taxon>Hyphomicrobiales</taxon>
        <taxon>Rhizobiaceae</taxon>
        <taxon>Rhizobium/Agrobacterium group</taxon>
        <taxon>Neorhizobium</taxon>
    </lineage>
</organism>
<dbReference type="SMART" id="SM00448">
    <property type="entry name" value="REC"/>
    <property type="match status" value="1"/>
</dbReference>
<keyword evidence="5" id="KW-1185">Reference proteome</keyword>
<name>A0A3S3RI06_9HYPH</name>
<reference evidence="4 5" key="1">
    <citation type="submission" date="2019-01" db="EMBL/GenBank/DDBJ databases">
        <title>The draft genome of Rhizobium sp. 24NR.</title>
        <authorList>
            <person name="Liu L."/>
            <person name="Liang L."/>
            <person name="Shi S."/>
            <person name="Xu L."/>
            <person name="Wang X."/>
            <person name="Li L."/>
            <person name="Zhang X."/>
        </authorList>
    </citation>
    <scope>NUCLEOTIDE SEQUENCE [LARGE SCALE GENOMIC DNA]</scope>
    <source>
        <strain evidence="4 5">24NR</strain>
    </source>
</reference>
<dbReference type="SUPFAM" id="SSF52172">
    <property type="entry name" value="CheY-like"/>
    <property type="match status" value="1"/>
</dbReference>
<dbReference type="Gene3D" id="3.40.50.2300">
    <property type="match status" value="1"/>
</dbReference>
<evidence type="ECO:0000313" key="5">
    <source>
        <dbReference type="Proteomes" id="UP000287687"/>
    </source>
</evidence>
<proteinExistence type="predicted"/>
<dbReference type="InterPro" id="IPR050595">
    <property type="entry name" value="Bact_response_regulator"/>
</dbReference>